<keyword evidence="4" id="KW-0732">Signal</keyword>
<dbReference type="PANTHER" id="PTHR48094">
    <property type="entry name" value="PROTEIN/NUCLEIC ACID DEGLYCASE DJ-1-RELATED"/>
    <property type="match status" value="1"/>
</dbReference>
<dbReference type="Proteomes" id="UP000472580">
    <property type="component" value="Unassembled WGS sequence"/>
</dbReference>
<keyword evidence="6" id="KW-0808">Transferase</keyword>
<evidence type="ECO:0000256" key="1">
    <source>
        <dbReference type="ARBA" id="ARBA00023016"/>
    </source>
</evidence>
<dbReference type="Pfam" id="PF01965">
    <property type="entry name" value="DJ-1_PfpI"/>
    <property type="match status" value="1"/>
</dbReference>
<evidence type="ECO:0000313" key="6">
    <source>
        <dbReference type="EMBL" id="MVX55651.1"/>
    </source>
</evidence>
<keyword evidence="2" id="KW-0456">Lyase</keyword>
<keyword evidence="7" id="KW-1185">Reference proteome</keyword>
<keyword evidence="1" id="KW-0346">Stress response</keyword>
<keyword evidence="6" id="KW-0315">Glutamine amidotransferase</keyword>
<feature type="chain" id="PRO_5026770418" evidence="4">
    <location>
        <begin position="23"/>
        <end position="261"/>
    </location>
</feature>
<dbReference type="AlphaFoldDB" id="A0A6L6YKR5"/>
<organism evidence="6 7">
    <name type="scientific">Parasutterella muris</name>
    <dbReference type="NCBI Taxonomy" id="2565572"/>
    <lineage>
        <taxon>Bacteria</taxon>
        <taxon>Pseudomonadati</taxon>
        <taxon>Pseudomonadota</taxon>
        <taxon>Betaproteobacteria</taxon>
        <taxon>Burkholderiales</taxon>
        <taxon>Sutterellaceae</taxon>
        <taxon>Parasutterella</taxon>
    </lineage>
</organism>
<evidence type="ECO:0000313" key="7">
    <source>
        <dbReference type="Proteomes" id="UP000472580"/>
    </source>
</evidence>
<dbReference type="SUPFAM" id="SSF52317">
    <property type="entry name" value="Class I glutamine amidotransferase-like"/>
    <property type="match status" value="1"/>
</dbReference>
<name>A0A6L6YKR5_9BURK</name>
<evidence type="ECO:0000256" key="2">
    <source>
        <dbReference type="ARBA" id="ARBA00023239"/>
    </source>
</evidence>
<sequence length="261" mass="28275">MMQRRNLLTVIAAGAVASPVFAAENKGALAPAEEPPKRDKKILFVITSHSDLGKTGKKTGYWLSEVTHPWKILKDVGYEIDFVSPKGGACAFEGDDPSDPVNKEFSQDMVYQKKINFTLKPSDIKPDEYAAIYYAGGHGAMWDFLDNKELAAIASKIYTNGGVVASVCHGAAGLINIKLPNGTYLINGKKINSFTDSEEEAVNLKNVVPFSLETKLKAQHAHFEKSDNFQTHCVVNDRVITGQNPMSAAAVGSAIKNALDS</sequence>
<dbReference type="GO" id="GO:0019172">
    <property type="term" value="F:glyoxalase III activity"/>
    <property type="evidence" value="ECO:0007669"/>
    <property type="project" value="TreeGrafter"/>
</dbReference>
<gene>
    <name evidence="6" type="ORF">E5987_00295</name>
</gene>
<dbReference type="PANTHER" id="PTHR48094:SF11">
    <property type="entry name" value="GLUTATHIONE-INDEPENDENT GLYOXALASE HSP31-RELATED"/>
    <property type="match status" value="1"/>
</dbReference>
<reference evidence="6 7" key="1">
    <citation type="submission" date="2019-12" db="EMBL/GenBank/DDBJ databases">
        <title>Microbes associate with the intestines of laboratory mice.</title>
        <authorList>
            <person name="Navarre W."/>
            <person name="Wong E."/>
        </authorList>
    </citation>
    <scope>NUCLEOTIDE SEQUENCE [LARGE SCALE GENOMIC DNA]</scope>
    <source>
        <strain evidence="6 7">NM82_D38</strain>
    </source>
</reference>
<dbReference type="GO" id="GO:0016740">
    <property type="term" value="F:transferase activity"/>
    <property type="evidence" value="ECO:0007669"/>
    <property type="project" value="UniProtKB-KW"/>
</dbReference>
<proteinExistence type="inferred from homology"/>
<accession>A0A6L6YKR5</accession>
<dbReference type="InterPro" id="IPR002818">
    <property type="entry name" value="DJ-1/PfpI"/>
</dbReference>
<dbReference type="EMBL" id="WSRP01000001">
    <property type="protein sequence ID" value="MVX55651.1"/>
    <property type="molecule type" value="Genomic_DNA"/>
</dbReference>
<feature type="signal peptide" evidence="4">
    <location>
        <begin position="1"/>
        <end position="22"/>
    </location>
</feature>
<dbReference type="GO" id="GO:0005737">
    <property type="term" value="C:cytoplasm"/>
    <property type="evidence" value="ECO:0007669"/>
    <property type="project" value="TreeGrafter"/>
</dbReference>
<dbReference type="OrthoDB" id="9792284at2"/>
<dbReference type="InterPro" id="IPR029062">
    <property type="entry name" value="Class_I_gatase-like"/>
</dbReference>
<dbReference type="GO" id="GO:0019243">
    <property type="term" value="P:methylglyoxal catabolic process to D-lactate via S-lactoyl-glutathione"/>
    <property type="evidence" value="ECO:0007669"/>
    <property type="project" value="TreeGrafter"/>
</dbReference>
<feature type="domain" description="DJ-1/PfpI" evidence="5">
    <location>
        <begin position="64"/>
        <end position="254"/>
    </location>
</feature>
<dbReference type="CDD" id="cd03141">
    <property type="entry name" value="GATase1_Hsp31_like"/>
    <property type="match status" value="1"/>
</dbReference>
<evidence type="ECO:0000256" key="3">
    <source>
        <dbReference type="ARBA" id="ARBA00038493"/>
    </source>
</evidence>
<protein>
    <submittedName>
        <fullName evidence="6">Type 1 glutamine amidotransferase domain-containing protein</fullName>
    </submittedName>
</protein>
<evidence type="ECO:0000259" key="5">
    <source>
        <dbReference type="Pfam" id="PF01965"/>
    </source>
</evidence>
<comment type="caution">
    <text evidence="6">The sequence shown here is derived from an EMBL/GenBank/DDBJ whole genome shotgun (WGS) entry which is preliminary data.</text>
</comment>
<dbReference type="Gene3D" id="3.40.50.880">
    <property type="match status" value="1"/>
</dbReference>
<evidence type="ECO:0000256" key="4">
    <source>
        <dbReference type="SAM" id="SignalP"/>
    </source>
</evidence>
<dbReference type="InterPro" id="IPR050325">
    <property type="entry name" value="Prot/Nucl_acid_deglycase"/>
</dbReference>
<comment type="similarity">
    <text evidence="3">Belongs to the peptidase C56 family. HSP31-like subfamily.</text>
</comment>